<keyword evidence="2" id="KW-1185">Reference proteome</keyword>
<comment type="caution">
    <text evidence="1">The sequence shown here is derived from an EMBL/GenBank/DDBJ whole genome shotgun (WGS) entry which is preliminary data.</text>
</comment>
<reference evidence="1" key="1">
    <citation type="submission" date="2024-02" db="EMBL/GenBank/DDBJ databases">
        <title>Metagenome Assembled Genome of Zalaria obscura JY119.</title>
        <authorList>
            <person name="Vighnesh L."/>
            <person name="Jagadeeshwari U."/>
            <person name="Venkata Ramana C."/>
            <person name="Sasikala C."/>
        </authorList>
    </citation>
    <scope>NUCLEOTIDE SEQUENCE</scope>
    <source>
        <strain evidence="1">JY119</strain>
    </source>
</reference>
<accession>A0ACC3S617</accession>
<sequence length="467" mass="53027">MSSSAAFTSGQPTPPDGKVELAYGLHHVAQHNSGFTAEYPDVVEPQPLGLGITYDDTFGQHDSSYGQDVYSHPSVAQSYQRNTPPTPRSNTASDSGRRTRSGRAIKRYDSPHSSIRDDSSRVSKSPRSRKNKVKAKSANPLTQSLSVLTKDMEVPVKDMDAWVNRSMEVREEEAKKRNGYVTRPMNSFMLYRSAYAERTKAFCVQNNHQVVSSVAGESWPLEPQEVRDHYNELARIERVNHQKAHPTYKFSPSKSNQSRKRKDEEVEEELFSDEDPDGDYAPSRRPAKQARREEVDQNYYVNNTYLQDPYAYAEAYANQTQNRRPLPTSYLQVDQYGQQYYQNAPQRPYSAQMAPPAQPYGAQPLVGLPTGQQQGMFGSRTQTPVQYQQYYQQHQVDPQLAAQGQYQYADPTEQQFDPNYQLQSRPDSHFDTAYGEYANPSGVDAWALDPALSGLEQETEYGSYLEQ</sequence>
<dbReference type="EMBL" id="JAMKPW020000041">
    <property type="protein sequence ID" value="KAK8196653.1"/>
    <property type="molecule type" value="Genomic_DNA"/>
</dbReference>
<protein>
    <submittedName>
        <fullName evidence="1">Uncharacterized protein</fullName>
    </submittedName>
</protein>
<gene>
    <name evidence="1" type="ORF">M8818_006820</name>
</gene>
<proteinExistence type="predicted"/>
<organism evidence="1 2">
    <name type="scientific">Zalaria obscura</name>
    <dbReference type="NCBI Taxonomy" id="2024903"/>
    <lineage>
        <taxon>Eukaryota</taxon>
        <taxon>Fungi</taxon>
        <taxon>Dikarya</taxon>
        <taxon>Ascomycota</taxon>
        <taxon>Pezizomycotina</taxon>
        <taxon>Dothideomycetes</taxon>
        <taxon>Dothideomycetidae</taxon>
        <taxon>Dothideales</taxon>
        <taxon>Zalariaceae</taxon>
        <taxon>Zalaria</taxon>
    </lineage>
</organism>
<name>A0ACC3S617_9PEZI</name>
<evidence type="ECO:0000313" key="1">
    <source>
        <dbReference type="EMBL" id="KAK8196653.1"/>
    </source>
</evidence>
<dbReference type="Proteomes" id="UP001320706">
    <property type="component" value="Unassembled WGS sequence"/>
</dbReference>
<evidence type="ECO:0000313" key="2">
    <source>
        <dbReference type="Proteomes" id="UP001320706"/>
    </source>
</evidence>